<gene>
    <name evidence="7" type="ORF">G6O67_003614</name>
</gene>
<keyword evidence="8" id="KW-1185">Reference proteome</keyword>
<dbReference type="NCBIfam" id="TIGR01746">
    <property type="entry name" value="Thioester-redct"/>
    <property type="match status" value="1"/>
</dbReference>
<feature type="compositionally biased region" description="Basic and acidic residues" evidence="5">
    <location>
        <begin position="198"/>
        <end position="214"/>
    </location>
</feature>
<evidence type="ECO:0000259" key="6">
    <source>
        <dbReference type="PROSITE" id="PS50075"/>
    </source>
</evidence>
<dbReference type="InterPro" id="IPR042099">
    <property type="entry name" value="ANL_N_sf"/>
</dbReference>
<dbReference type="InterPro" id="IPR013120">
    <property type="entry name" value="FAR_NAD-bd"/>
</dbReference>
<dbReference type="InterPro" id="IPR045851">
    <property type="entry name" value="AMP-bd_C_sf"/>
</dbReference>
<dbReference type="InterPro" id="IPR009081">
    <property type="entry name" value="PP-bd_ACP"/>
</dbReference>
<dbReference type="InterPro" id="IPR010080">
    <property type="entry name" value="Thioester_reductase-like_dom"/>
</dbReference>
<dbReference type="Proteomes" id="UP000557566">
    <property type="component" value="Unassembled WGS sequence"/>
</dbReference>
<dbReference type="InterPro" id="IPR036291">
    <property type="entry name" value="NAD(P)-bd_dom_sf"/>
</dbReference>
<dbReference type="Pfam" id="PF00501">
    <property type="entry name" value="AMP-binding"/>
    <property type="match status" value="1"/>
</dbReference>
<sequence length="1091" mass="118737">MGTPASRYNVSNALDRHPNLISQLPTHSTCLPTFAMPSRLSTPPGDEYELTAARNVGLGQLFHGQAQRFPHAVAVVDGDLTLTYAELHARACVLARHVSQCTSAPQEPVGIVVQHGVGDVVAQMAVLYAGRTCAPMDPTLADHQIQGRLERLDARCVLTDRVNRDRELPFHVVCIDQSDQFHDQFIDQSDQYDDSTPETDKFIDDSTPETDKFINHSPPGTDKFPLPTSLEHCTHLIHTSGTTDEPKAVQIAARSILHVVFHAPFEALDASDVVAHVNNSSFDVSLFDIWAPLLRGARIAVLTKAVLLDLPVMAREIDRLAITVMATTTALLNLAAFTYPRAFARLRICFIGGEAANLAALKIVLDEGPPEMLINAYGPTECCIFCLAHRVTPKDVRDGAVSIGMPVGRAVAYVLDDAGNPGDEGELCIGGPGVSPGYVGRPDKNAVAFTAAPGLVTAEGKPLRLYRTGDMVRRRPDGQIDYVGRRDHQVKIRGFRIELGAVEAALLATGLFSEAVALKIEMPQEGAGSILVAYAVPAQLTETPSVDEAVASVRAVLPDYMVPQLELIDQMPLNNHAKVDRKGLAELFGRRWSTGPTSEPQDAARDVRSALAGLWATILAAPVSVFERDDDFVSLGGTSIQASLLISQIRRTFGVHVSLLTLYDNSTLGALESVIAESLDGRSETIRDERHVWLADSMLADDLPSPSGPAVDWCRDLEGRVFMTGATGFVGAFMLADLLRMPHVRQIGCLVRAPSEAVGFERLRAAMAKYGLWDEAFAGKLLALPGLLEDEYLGMGRQRFDDVAGWASVVFHLGARVNYTQPYSLHRPANTVGTRNVVRLACAGRLKALHYVSSISCFGPTGFVTGATTVKEDESLLPHLVALPYDHGYAQSQWVAEQLLRRLMDRGFPVVVYRPGFITGHSQTGACNPDDFLCRLIQACGEMGCYPKLPNQRKEFVPVDYVNAAILHIAASPESLGRAFHIVPPTRAASIDMDDSMDLVGQASGSPMHAVSYAEWIERLAARPPQRLLPLQPMLAEQVQDGRTRWELYENMPLYDTTNTVKALEDYPGGLEFPVLGASLMKKYLDFLGAS</sequence>
<dbReference type="PROSITE" id="PS50075">
    <property type="entry name" value="CARRIER"/>
    <property type="match status" value="1"/>
</dbReference>
<keyword evidence="1" id="KW-0596">Phosphopantetheine</keyword>
<feature type="domain" description="Carrier" evidence="6">
    <location>
        <begin position="602"/>
        <end position="679"/>
    </location>
</feature>
<name>A0A8H4PS21_9HYPO</name>
<evidence type="ECO:0000256" key="4">
    <source>
        <dbReference type="ARBA" id="ARBA00029454"/>
    </source>
</evidence>
<dbReference type="Gene3D" id="3.40.50.720">
    <property type="entry name" value="NAD(P)-binding Rossmann-like Domain"/>
    <property type="match status" value="1"/>
</dbReference>
<dbReference type="SUPFAM" id="SSF47336">
    <property type="entry name" value="ACP-like"/>
    <property type="match status" value="1"/>
</dbReference>
<dbReference type="Gene3D" id="1.10.1200.10">
    <property type="entry name" value="ACP-like"/>
    <property type="match status" value="1"/>
</dbReference>
<dbReference type="InterPro" id="IPR000873">
    <property type="entry name" value="AMP-dep_synth/lig_dom"/>
</dbReference>
<evidence type="ECO:0000256" key="3">
    <source>
        <dbReference type="ARBA" id="ARBA00022598"/>
    </source>
</evidence>
<evidence type="ECO:0000313" key="7">
    <source>
        <dbReference type="EMBL" id="KAF4509440.1"/>
    </source>
</evidence>
<dbReference type="EMBL" id="JAAVMX010000004">
    <property type="protein sequence ID" value="KAF4509440.1"/>
    <property type="molecule type" value="Genomic_DNA"/>
</dbReference>
<keyword evidence="3" id="KW-0436">Ligase</keyword>
<dbReference type="CDD" id="cd05930">
    <property type="entry name" value="A_NRPS"/>
    <property type="match status" value="1"/>
</dbReference>
<dbReference type="Pfam" id="PF00550">
    <property type="entry name" value="PP-binding"/>
    <property type="match status" value="1"/>
</dbReference>
<dbReference type="Gene3D" id="3.30.300.30">
    <property type="match status" value="1"/>
</dbReference>
<dbReference type="SUPFAM" id="SSF56801">
    <property type="entry name" value="Acetyl-CoA synthetase-like"/>
    <property type="match status" value="1"/>
</dbReference>
<evidence type="ECO:0000256" key="1">
    <source>
        <dbReference type="ARBA" id="ARBA00022450"/>
    </source>
</evidence>
<accession>A0A8H4PS21</accession>
<dbReference type="PANTHER" id="PTHR44845:SF6">
    <property type="entry name" value="BETA-ALANINE-ACTIVATING ENZYME"/>
    <property type="match status" value="1"/>
</dbReference>
<organism evidence="7 8">
    <name type="scientific">Ophiocordyceps sinensis</name>
    <dbReference type="NCBI Taxonomy" id="72228"/>
    <lineage>
        <taxon>Eukaryota</taxon>
        <taxon>Fungi</taxon>
        <taxon>Dikarya</taxon>
        <taxon>Ascomycota</taxon>
        <taxon>Pezizomycotina</taxon>
        <taxon>Sordariomycetes</taxon>
        <taxon>Hypocreomycetidae</taxon>
        <taxon>Hypocreales</taxon>
        <taxon>Ophiocordycipitaceae</taxon>
        <taxon>Ophiocordyceps</taxon>
    </lineage>
</organism>
<dbReference type="Pfam" id="PF07993">
    <property type="entry name" value="NAD_binding_4"/>
    <property type="match status" value="1"/>
</dbReference>
<dbReference type="Gene3D" id="3.40.50.12780">
    <property type="entry name" value="N-terminal domain of ligase-like"/>
    <property type="match status" value="1"/>
</dbReference>
<dbReference type="CDD" id="cd05235">
    <property type="entry name" value="SDR_e1"/>
    <property type="match status" value="1"/>
</dbReference>
<dbReference type="InterPro" id="IPR036736">
    <property type="entry name" value="ACP-like_sf"/>
</dbReference>
<evidence type="ECO:0000313" key="8">
    <source>
        <dbReference type="Proteomes" id="UP000557566"/>
    </source>
</evidence>
<dbReference type="PANTHER" id="PTHR44845">
    <property type="entry name" value="CARRIER DOMAIN-CONTAINING PROTEIN"/>
    <property type="match status" value="1"/>
</dbReference>
<dbReference type="SUPFAM" id="SSF51735">
    <property type="entry name" value="NAD(P)-binding Rossmann-fold domains"/>
    <property type="match status" value="1"/>
</dbReference>
<proteinExistence type="inferred from homology"/>
<dbReference type="GO" id="GO:0016874">
    <property type="term" value="F:ligase activity"/>
    <property type="evidence" value="ECO:0007669"/>
    <property type="project" value="UniProtKB-KW"/>
</dbReference>
<dbReference type="OrthoDB" id="408177at2759"/>
<keyword evidence="2" id="KW-0597">Phosphoprotein</keyword>
<feature type="region of interest" description="Disordered" evidence="5">
    <location>
        <begin position="188"/>
        <end position="225"/>
    </location>
</feature>
<evidence type="ECO:0000256" key="5">
    <source>
        <dbReference type="SAM" id="MobiDB-lite"/>
    </source>
</evidence>
<evidence type="ECO:0000256" key="2">
    <source>
        <dbReference type="ARBA" id="ARBA00022553"/>
    </source>
</evidence>
<reference evidence="7 8" key="1">
    <citation type="journal article" date="2020" name="Genome Biol. Evol.">
        <title>A new high-quality draft genome assembly of the Chinese cordyceps Ophiocordyceps sinensis.</title>
        <authorList>
            <person name="Shu R."/>
            <person name="Zhang J."/>
            <person name="Meng Q."/>
            <person name="Zhang H."/>
            <person name="Zhou G."/>
            <person name="Li M."/>
            <person name="Wu P."/>
            <person name="Zhao Y."/>
            <person name="Chen C."/>
            <person name="Qin Q."/>
        </authorList>
    </citation>
    <scope>NUCLEOTIDE SEQUENCE [LARGE SCALE GENOMIC DNA]</scope>
    <source>
        <strain evidence="7 8">IOZ07</strain>
    </source>
</reference>
<comment type="caution">
    <text evidence="7">The sequence shown here is derived from an EMBL/GenBank/DDBJ whole genome shotgun (WGS) entry which is preliminary data.</text>
</comment>
<comment type="similarity">
    <text evidence="4">Belongs to the NRP synthetase family.</text>
</comment>
<dbReference type="AlphaFoldDB" id="A0A8H4PS21"/>
<protein>
    <recommendedName>
        <fullName evidence="6">Carrier domain-containing protein</fullName>
    </recommendedName>
</protein>